<evidence type="ECO:0008006" key="2">
    <source>
        <dbReference type="Google" id="ProtNLM"/>
    </source>
</evidence>
<evidence type="ECO:0000313" key="1">
    <source>
        <dbReference type="EMBL" id="KKM14962.1"/>
    </source>
</evidence>
<dbReference type="AlphaFoldDB" id="A0A0F9HIK5"/>
<protein>
    <recommendedName>
        <fullName evidence="2">Terminase large subunit gp17-like C-terminal domain-containing protein</fullName>
    </recommendedName>
</protein>
<dbReference type="EMBL" id="LAZR01015023">
    <property type="protein sequence ID" value="KKM14962.1"/>
    <property type="molecule type" value="Genomic_DNA"/>
</dbReference>
<organism evidence="1">
    <name type="scientific">marine sediment metagenome</name>
    <dbReference type="NCBI Taxonomy" id="412755"/>
    <lineage>
        <taxon>unclassified sequences</taxon>
        <taxon>metagenomes</taxon>
        <taxon>ecological metagenomes</taxon>
    </lineage>
</organism>
<sequence>MNWYFDSFPRSIVITTAPTFQQVEKQLWGEIRAQRVLPPIPGVIQIKDPSDPLHYAIGRSPSKRSGRDEMGSQAFQGTHAEDLLVVFDEGAGVASDRWKVVDGLIVGSRNKFLVIGNPVVTAGDYFDAARDPRWHVIEISALDHPNIQAGLEGKADPFPGAVSLMWVEDKLTDESWCEYLEHPEDDEERKSWIEDGCFEFPPESDEWYRPSGLAEARMLGKFPTRGINSVWTYQWIEQATYSEAHWVPGEPWEIGVDVARFGDDSTSVHTRRGPVSVTHDTWRKMDTMATANRLIKLLESQGKIFGEDLPTRIILRVDTTGGDVGVGVADRLGELLEPYPNVELQTIGAKEKPYDQRKYQNKRSELWFTAATWGQTGNLNLSKLP</sequence>
<name>A0A0F9HIK5_9ZZZZ</name>
<proteinExistence type="predicted"/>
<reference evidence="1" key="1">
    <citation type="journal article" date="2015" name="Nature">
        <title>Complex archaea that bridge the gap between prokaryotes and eukaryotes.</title>
        <authorList>
            <person name="Spang A."/>
            <person name="Saw J.H."/>
            <person name="Jorgensen S.L."/>
            <person name="Zaremba-Niedzwiedzka K."/>
            <person name="Martijn J."/>
            <person name="Lind A.E."/>
            <person name="van Eijk R."/>
            <person name="Schleper C."/>
            <person name="Guy L."/>
            <person name="Ettema T.J."/>
        </authorList>
    </citation>
    <scope>NUCLEOTIDE SEQUENCE</scope>
</reference>
<comment type="caution">
    <text evidence="1">The sequence shown here is derived from an EMBL/GenBank/DDBJ whole genome shotgun (WGS) entry which is preliminary data.</text>
</comment>
<accession>A0A0F9HIK5</accession>
<dbReference type="Gene3D" id="3.30.420.240">
    <property type="match status" value="1"/>
</dbReference>
<gene>
    <name evidence="1" type="ORF">LCGC14_1700860</name>
</gene>
<feature type="non-terminal residue" evidence="1">
    <location>
        <position position="385"/>
    </location>
</feature>